<accession>A0A2R6AWZ6</accession>
<evidence type="ECO:0000313" key="1">
    <source>
        <dbReference type="EMBL" id="PSN90910.1"/>
    </source>
</evidence>
<organism evidence="1 2">
    <name type="scientific">Candidatus Marsarchaeota G2 archaeon OSP_D</name>
    <dbReference type="NCBI Taxonomy" id="1978157"/>
    <lineage>
        <taxon>Archaea</taxon>
        <taxon>Candidatus Marsarchaeota</taxon>
        <taxon>Candidatus Marsarchaeota group 2</taxon>
    </lineage>
</organism>
<dbReference type="EMBL" id="NEXE01000042">
    <property type="protein sequence ID" value="PSN90910.1"/>
    <property type="molecule type" value="Genomic_DNA"/>
</dbReference>
<dbReference type="Proteomes" id="UP000240322">
    <property type="component" value="Unassembled WGS sequence"/>
</dbReference>
<sequence length="145" mass="16912">MPYTIECIPENADLTEKRTYMTWKALISLASEVYPEASQFFAGLEQPHVAQPREVLAWRVALNRIKLMPKKELPFDVKQYEEDWYVDYESIAKRLNTTVQHVSIMIRSADKDLMIRSAEEAANATLHSNQLKHEIRLADKSRFKD</sequence>
<dbReference type="AlphaFoldDB" id="A0A2R6AWZ6"/>
<proteinExistence type="predicted"/>
<name>A0A2R6AWZ6_9ARCH</name>
<evidence type="ECO:0000313" key="2">
    <source>
        <dbReference type="Proteomes" id="UP000240322"/>
    </source>
</evidence>
<protein>
    <submittedName>
        <fullName evidence="1">Uncharacterized protein</fullName>
    </submittedName>
</protein>
<reference evidence="1 2" key="1">
    <citation type="submission" date="2017-04" db="EMBL/GenBank/DDBJ databases">
        <title>Novel microbial lineages endemic to geothermal iron-oxide mats fill important gaps in the evolutionary history of Archaea.</title>
        <authorList>
            <person name="Jay Z.J."/>
            <person name="Beam J.P."/>
            <person name="Dlakic M."/>
            <person name="Rusch D.B."/>
            <person name="Kozubal M.A."/>
            <person name="Inskeep W.P."/>
        </authorList>
    </citation>
    <scope>NUCLEOTIDE SEQUENCE [LARGE SCALE GENOMIC DNA]</scope>
    <source>
        <strain evidence="1">OSP_D</strain>
    </source>
</reference>
<gene>
    <name evidence="1" type="ORF">B9Q03_05650</name>
</gene>
<comment type="caution">
    <text evidence="1">The sequence shown here is derived from an EMBL/GenBank/DDBJ whole genome shotgun (WGS) entry which is preliminary data.</text>
</comment>